<accession>X1VA66</accession>
<comment type="caution">
    <text evidence="1">The sequence shown here is derived from an EMBL/GenBank/DDBJ whole genome shotgun (WGS) entry which is preliminary data.</text>
</comment>
<proteinExistence type="predicted"/>
<evidence type="ECO:0000313" key="1">
    <source>
        <dbReference type="EMBL" id="GAJ10051.1"/>
    </source>
</evidence>
<organism evidence="1">
    <name type="scientific">marine sediment metagenome</name>
    <dbReference type="NCBI Taxonomy" id="412755"/>
    <lineage>
        <taxon>unclassified sequences</taxon>
        <taxon>metagenomes</taxon>
        <taxon>ecological metagenomes</taxon>
    </lineage>
</organism>
<reference evidence="1" key="1">
    <citation type="journal article" date="2014" name="Front. Microbiol.">
        <title>High frequency of phylogenetically diverse reductive dehalogenase-homologous genes in deep subseafloor sedimentary metagenomes.</title>
        <authorList>
            <person name="Kawai M."/>
            <person name="Futagami T."/>
            <person name="Toyoda A."/>
            <person name="Takaki Y."/>
            <person name="Nishi S."/>
            <person name="Hori S."/>
            <person name="Arai W."/>
            <person name="Tsubouchi T."/>
            <person name="Morono Y."/>
            <person name="Uchiyama I."/>
            <person name="Ito T."/>
            <person name="Fujiyama A."/>
            <person name="Inagaki F."/>
            <person name="Takami H."/>
        </authorList>
    </citation>
    <scope>NUCLEOTIDE SEQUENCE</scope>
    <source>
        <strain evidence="1">Expedition CK06-06</strain>
    </source>
</reference>
<protein>
    <submittedName>
        <fullName evidence="1">Uncharacterized protein</fullName>
    </submittedName>
</protein>
<dbReference type="EMBL" id="BARW01030821">
    <property type="protein sequence ID" value="GAJ10051.1"/>
    <property type="molecule type" value="Genomic_DNA"/>
</dbReference>
<dbReference type="AlphaFoldDB" id="X1VA66"/>
<sequence>SSIVLKDVIRFRGDRLFDGAVNLSWFWDDIEKNHKAAESFVFHGPQYHGVQQPDIGISHGHQLQDTATFTKNIVNACYGDQDQPFTLAIAGYGTGKSHLALTIANLLSNPDSDVARNILLNIKDSDVNIGKEIELNFLEFNRPCLVVALNGMQNFDLTAEISRQIYKQIIDRNVDTTPLDELRPRFVNAIKILNILSDSLKEELLKHCDVSNFESILTSLREQDEHLYLQIHEFLTKHGVTMQAIGG</sequence>
<gene>
    <name evidence="1" type="ORF">S12H4_49172</name>
</gene>
<feature type="non-terminal residue" evidence="1">
    <location>
        <position position="1"/>
    </location>
</feature>
<name>X1VA66_9ZZZZ</name>
<feature type="non-terminal residue" evidence="1">
    <location>
        <position position="247"/>
    </location>
</feature>